<comment type="caution">
    <text evidence="2">The sequence shown here is derived from an EMBL/GenBank/DDBJ whole genome shotgun (WGS) entry which is preliminary data.</text>
</comment>
<feature type="compositionally biased region" description="Low complexity" evidence="1">
    <location>
        <begin position="76"/>
        <end position="86"/>
    </location>
</feature>
<reference evidence="2 3" key="1">
    <citation type="submission" date="2020-02" db="EMBL/GenBank/DDBJ databases">
        <title>Draft genome sequence of Haematococcus lacustris strain NIES-144.</title>
        <authorList>
            <person name="Morimoto D."/>
            <person name="Nakagawa S."/>
            <person name="Yoshida T."/>
            <person name="Sawayama S."/>
        </authorList>
    </citation>
    <scope>NUCLEOTIDE SEQUENCE [LARGE SCALE GENOMIC DNA]</scope>
    <source>
        <strain evidence="2 3">NIES-144</strain>
    </source>
</reference>
<sequence length="211" mass="21810">MILGSCPAAASALPGLVVSAGDTVHRAPGRPVRHPGWRCVSGRWPSPSTVPWAAAPCTQHPALAPGSPARPPATPAPAFCPLSSGPGQPPPPSSVPSAPCPGFAIHMLESCPAHWGAQPSQRVRLLAPGTVWSSLVASWRDAAQQVGQARSGMEGSAARAACCQQACSWRCWPQVIDVQAGLLQNVITFPPEGAFIVDSDISLAGPQRVQF</sequence>
<feature type="non-terminal residue" evidence="2">
    <location>
        <position position="211"/>
    </location>
</feature>
<name>A0A6A0A4M7_HAELA</name>
<dbReference type="EMBL" id="BLLF01002969">
    <property type="protein sequence ID" value="GFH25952.1"/>
    <property type="molecule type" value="Genomic_DNA"/>
</dbReference>
<accession>A0A6A0A4M7</accession>
<dbReference type="AlphaFoldDB" id="A0A6A0A4M7"/>
<evidence type="ECO:0000313" key="2">
    <source>
        <dbReference type="EMBL" id="GFH25952.1"/>
    </source>
</evidence>
<evidence type="ECO:0000313" key="3">
    <source>
        <dbReference type="Proteomes" id="UP000485058"/>
    </source>
</evidence>
<keyword evidence="3" id="KW-1185">Reference proteome</keyword>
<protein>
    <submittedName>
        <fullName evidence="2">Cytochrome P450</fullName>
    </submittedName>
</protein>
<proteinExistence type="predicted"/>
<dbReference type="Proteomes" id="UP000485058">
    <property type="component" value="Unassembled WGS sequence"/>
</dbReference>
<evidence type="ECO:0000256" key="1">
    <source>
        <dbReference type="SAM" id="MobiDB-lite"/>
    </source>
</evidence>
<organism evidence="2 3">
    <name type="scientific">Haematococcus lacustris</name>
    <name type="common">Green alga</name>
    <name type="synonym">Haematococcus pluvialis</name>
    <dbReference type="NCBI Taxonomy" id="44745"/>
    <lineage>
        <taxon>Eukaryota</taxon>
        <taxon>Viridiplantae</taxon>
        <taxon>Chlorophyta</taxon>
        <taxon>core chlorophytes</taxon>
        <taxon>Chlorophyceae</taxon>
        <taxon>CS clade</taxon>
        <taxon>Chlamydomonadales</taxon>
        <taxon>Haematococcaceae</taxon>
        <taxon>Haematococcus</taxon>
    </lineage>
</organism>
<gene>
    <name evidence="2" type="ORF">HaLaN_24007</name>
</gene>
<feature type="region of interest" description="Disordered" evidence="1">
    <location>
        <begin position="63"/>
        <end position="96"/>
    </location>
</feature>